<dbReference type="InterPro" id="IPR008160">
    <property type="entry name" value="Collagen"/>
</dbReference>
<dbReference type="Pfam" id="PF01391">
    <property type="entry name" value="Collagen"/>
    <property type="match status" value="2"/>
</dbReference>
<dbReference type="Proteomes" id="UP000050794">
    <property type="component" value="Unassembled WGS sequence"/>
</dbReference>
<evidence type="ECO:0000313" key="5">
    <source>
        <dbReference type="Proteomes" id="UP000050794"/>
    </source>
</evidence>
<feature type="compositionally biased region" description="Low complexity" evidence="2">
    <location>
        <begin position="206"/>
        <end position="220"/>
    </location>
</feature>
<evidence type="ECO:0000256" key="3">
    <source>
        <dbReference type="SAM" id="Phobius"/>
    </source>
</evidence>
<keyword evidence="5" id="KW-1185">Reference proteome</keyword>
<protein>
    <submittedName>
        <fullName evidence="6">Col_cuticle_N domain-containing protein</fullName>
    </submittedName>
</protein>
<feature type="region of interest" description="Disordered" evidence="2">
    <location>
        <begin position="151"/>
        <end position="190"/>
    </location>
</feature>
<reference evidence="6" key="1">
    <citation type="submission" date="2016-06" db="UniProtKB">
        <authorList>
            <consortium name="WormBaseParasite"/>
        </authorList>
    </citation>
    <scope>IDENTIFICATION</scope>
</reference>
<name>A0A183V2L1_TOXCA</name>
<keyword evidence="3" id="KW-0812">Transmembrane</keyword>
<proteinExistence type="predicted"/>
<gene>
    <name evidence="4" type="ORF">TCNE_LOCUS14981</name>
</gene>
<accession>A0A183V2L1</accession>
<dbReference type="WBParaSite" id="TCNE_0001498101-mRNA-1">
    <property type="protein sequence ID" value="TCNE_0001498101-mRNA-1"/>
    <property type="gene ID" value="TCNE_0001498101"/>
</dbReference>
<keyword evidence="3" id="KW-0472">Membrane</keyword>
<evidence type="ECO:0000313" key="6">
    <source>
        <dbReference type="WBParaSite" id="TCNE_0001498101-mRNA-1"/>
    </source>
</evidence>
<organism evidence="5 6">
    <name type="scientific">Toxocara canis</name>
    <name type="common">Canine roundworm</name>
    <dbReference type="NCBI Taxonomy" id="6265"/>
    <lineage>
        <taxon>Eukaryota</taxon>
        <taxon>Metazoa</taxon>
        <taxon>Ecdysozoa</taxon>
        <taxon>Nematoda</taxon>
        <taxon>Chromadorea</taxon>
        <taxon>Rhabditida</taxon>
        <taxon>Spirurina</taxon>
        <taxon>Ascaridomorpha</taxon>
        <taxon>Ascaridoidea</taxon>
        <taxon>Toxocaridae</taxon>
        <taxon>Toxocara</taxon>
    </lineage>
</organism>
<feature type="region of interest" description="Disordered" evidence="2">
    <location>
        <begin position="206"/>
        <end position="305"/>
    </location>
</feature>
<reference evidence="4 5" key="2">
    <citation type="submission" date="2018-11" db="EMBL/GenBank/DDBJ databases">
        <authorList>
            <consortium name="Pathogen Informatics"/>
        </authorList>
    </citation>
    <scope>NUCLEOTIDE SEQUENCE [LARGE SCALE GENOMIC DNA]</scope>
</reference>
<feature type="transmembrane region" description="Helical" evidence="3">
    <location>
        <begin position="48"/>
        <end position="69"/>
    </location>
</feature>
<dbReference type="AlphaFoldDB" id="A0A183V2L1"/>
<evidence type="ECO:0000313" key="4">
    <source>
        <dbReference type="EMBL" id="VDM46302.1"/>
    </source>
</evidence>
<keyword evidence="3" id="KW-1133">Transmembrane helix</keyword>
<dbReference type="EMBL" id="UYWY01022563">
    <property type="protein sequence ID" value="VDM46302.1"/>
    <property type="molecule type" value="Genomic_DNA"/>
</dbReference>
<keyword evidence="1" id="KW-0677">Repeat</keyword>
<dbReference type="PANTHER" id="PTHR24637">
    <property type="entry name" value="COLLAGEN"/>
    <property type="match status" value="1"/>
</dbReference>
<sequence>MTDKNLRETSLLANPTNQQLSRHTLSLRTKPGRKYDCMPLGSIQHEHSAIMLGSSLAFGLTVFIVYIALDLQSEMTDTWNHMKAEMAHFTNLSDDLWTEIVGLSRTVNSATRRRKRQSYYQLHAQNRQSLAAVEIGPPASRPIANCGCAPESEECPVGPAGPKGRNGEKGQPGVAGAYGIDGADASDMPRQQPMSVACTYCPHGEPGPTGTPGFAGARGRNGAKGVSGMEGRDGQPGSAGEIGPPGPTGVDGIRGRKGAKGKDGTIPSSKKGPKGPPGFSGRRGKAGIGGIPGPQGPPGKRGDFGFPGRRGMNGKNGPPGEFGTAGNTGEDGMVSSRRLIETANPKWRTFVVRHCLIAAEPCIAVVPNVRAFQADERRQKLNNETRYGRDLAIFIVFTLTPFQQ</sequence>
<evidence type="ECO:0000256" key="2">
    <source>
        <dbReference type="SAM" id="MobiDB-lite"/>
    </source>
</evidence>
<evidence type="ECO:0000256" key="1">
    <source>
        <dbReference type="ARBA" id="ARBA00022737"/>
    </source>
</evidence>